<evidence type="ECO:0000313" key="4">
    <source>
        <dbReference type="Proteomes" id="UP000494206"/>
    </source>
</evidence>
<name>A0A8S1F0Q5_9PELO</name>
<feature type="compositionally biased region" description="Polar residues" evidence="1">
    <location>
        <begin position="254"/>
        <end position="276"/>
    </location>
</feature>
<dbReference type="EMBL" id="CADEPM010000004">
    <property type="protein sequence ID" value="CAB3405284.1"/>
    <property type="molecule type" value="Genomic_DNA"/>
</dbReference>
<feature type="compositionally biased region" description="Basic and acidic residues" evidence="1">
    <location>
        <begin position="299"/>
        <end position="313"/>
    </location>
</feature>
<accession>A0A8S1F0Q5</accession>
<feature type="compositionally biased region" description="Low complexity" evidence="1">
    <location>
        <begin position="209"/>
        <end position="218"/>
    </location>
</feature>
<comment type="caution">
    <text evidence="3">The sequence shown here is derived from an EMBL/GenBank/DDBJ whole genome shotgun (WGS) entry which is preliminary data.</text>
</comment>
<protein>
    <submittedName>
        <fullName evidence="3">Uncharacterized protein</fullName>
    </submittedName>
</protein>
<keyword evidence="2" id="KW-0472">Membrane</keyword>
<proteinExistence type="predicted"/>
<feature type="compositionally biased region" description="Pro residues" evidence="1">
    <location>
        <begin position="179"/>
        <end position="208"/>
    </location>
</feature>
<evidence type="ECO:0000256" key="1">
    <source>
        <dbReference type="SAM" id="MobiDB-lite"/>
    </source>
</evidence>
<gene>
    <name evidence="3" type="ORF">CBOVIS_LOCUS7500</name>
</gene>
<dbReference type="AlphaFoldDB" id="A0A8S1F0Q5"/>
<keyword evidence="4" id="KW-1185">Reference proteome</keyword>
<feature type="transmembrane region" description="Helical" evidence="2">
    <location>
        <begin position="24"/>
        <end position="53"/>
    </location>
</feature>
<dbReference type="OrthoDB" id="5877656at2759"/>
<reference evidence="3 4" key="1">
    <citation type="submission" date="2020-04" db="EMBL/GenBank/DDBJ databases">
        <authorList>
            <person name="Laetsch R D."/>
            <person name="Stevens L."/>
            <person name="Kumar S."/>
            <person name="Blaxter L. M."/>
        </authorList>
    </citation>
    <scope>NUCLEOTIDE SEQUENCE [LARGE SCALE GENOMIC DNA]</scope>
</reference>
<feature type="compositionally biased region" description="Polar residues" evidence="1">
    <location>
        <begin position="104"/>
        <end position="125"/>
    </location>
</feature>
<dbReference type="Proteomes" id="UP000494206">
    <property type="component" value="Unassembled WGS sequence"/>
</dbReference>
<feature type="region of interest" description="Disordered" evidence="1">
    <location>
        <begin position="97"/>
        <end position="313"/>
    </location>
</feature>
<keyword evidence="2" id="KW-0812">Transmembrane</keyword>
<keyword evidence="2" id="KW-1133">Transmembrane helix</keyword>
<evidence type="ECO:0000256" key="2">
    <source>
        <dbReference type="SAM" id="Phobius"/>
    </source>
</evidence>
<evidence type="ECO:0000313" key="3">
    <source>
        <dbReference type="EMBL" id="CAB3405284.1"/>
    </source>
</evidence>
<organism evidence="3 4">
    <name type="scientific">Caenorhabditis bovis</name>
    <dbReference type="NCBI Taxonomy" id="2654633"/>
    <lineage>
        <taxon>Eukaryota</taxon>
        <taxon>Metazoa</taxon>
        <taxon>Ecdysozoa</taxon>
        <taxon>Nematoda</taxon>
        <taxon>Chromadorea</taxon>
        <taxon>Rhabditida</taxon>
        <taxon>Rhabditina</taxon>
        <taxon>Rhabditomorpha</taxon>
        <taxon>Rhabditoidea</taxon>
        <taxon>Rhabditidae</taxon>
        <taxon>Peloderinae</taxon>
        <taxon>Caenorhabditis</taxon>
    </lineage>
</organism>
<sequence length="390" mass="42934">MSDKYSDTRFFFAKLGCCIPVESYAWIIIVLFLCFLFVLLFCLLATATVRWLYKRRMRKRLSVLKEKYTLEQKMKFEFENRLSYLAAKHQINKKNVGIAKKSTEPQPSASGGNSKNIRMTYPTTHTRPRQLFRNQRDSSVDDTPVAMSALPSDTKLAEPKIVERPPSIQRVVTVNQSQEPPPPPHFSAPMAPVPSPPVPTPPPPPPPHAVVAAVSAPPMFTRALAPPSKPTTIATTTATSLEHAHSPSEPIASTPKSSATNEVSPTSSSQYNQAVRDSSESEPPKVDYSSNNIVSPPMESDKVSSRREAAGGARKELKYWMAMSSKTFSTSASSRGWTLDSTGTDRYQKAASTNSSVQVRSHLSQYKTASDSGSDKFRHGAFVFDTSNTS</sequence>